<dbReference type="InterPro" id="IPR011856">
    <property type="entry name" value="tRNA_endonuc-like_dom_sf"/>
</dbReference>
<organism evidence="2 3">
    <name type="scientific">Candidatus Yanofskybacteria bacterium RIFCSPHIGHO2_01_FULL_48_25b</name>
    <dbReference type="NCBI Taxonomy" id="1802672"/>
    <lineage>
        <taxon>Bacteria</taxon>
        <taxon>Candidatus Yanofskyibacteriota</taxon>
    </lineage>
</organism>
<reference evidence="2 3" key="1">
    <citation type="journal article" date="2016" name="Nat. Commun.">
        <title>Thousands of microbial genomes shed light on interconnected biogeochemical processes in an aquifer system.</title>
        <authorList>
            <person name="Anantharaman K."/>
            <person name="Brown C.T."/>
            <person name="Hug L.A."/>
            <person name="Sharon I."/>
            <person name="Castelle C.J."/>
            <person name="Probst A.J."/>
            <person name="Thomas B.C."/>
            <person name="Singh A."/>
            <person name="Wilkins M.J."/>
            <person name="Karaoz U."/>
            <person name="Brodie E.L."/>
            <person name="Williams K.H."/>
            <person name="Hubbard S.S."/>
            <person name="Banfield J.F."/>
        </authorList>
    </citation>
    <scope>NUCLEOTIDE SEQUENCE [LARGE SCALE GENOMIC DNA]</scope>
</reference>
<dbReference type="AlphaFoldDB" id="A0A1F8F2V4"/>
<name>A0A1F8F2V4_9BACT</name>
<accession>A0A1F8F2V4</accession>
<dbReference type="Proteomes" id="UP000177605">
    <property type="component" value="Unassembled WGS sequence"/>
</dbReference>
<dbReference type="InterPro" id="IPR025364">
    <property type="entry name" value="DUF4268"/>
</dbReference>
<dbReference type="EMBL" id="MGJM01000001">
    <property type="protein sequence ID" value="OGN07453.1"/>
    <property type="molecule type" value="Genomic_DNA"/>
</dbReference>
<dbReference type="Gene3D" id="3.40.1350.10">
    <property type="match status" value="1"/>
</dbReference>
<proteinExistence type="predicted"/>
<evidence type="ECO:0000259" key="1">
    <source>
        <dbReference type="Pfam" id="PF14088"/>
    </source>
</evidence>
<evidence type="ECO:0000313" key="3">
    <source>
        <dbReference type="Proteomes" id="UP000177605"/>
    </source>
</evidence>
<comment type="caution">
    <text evidence="2">The sequence shown here is derived from an EMBL/GenBank/DDBJ whole genome shotgun (WGS) entry which is preliminary data.</text>
</comment>
<gene>
    <name evidence="2" type="ORF">A2669_01915</name>
</gene>
<protein>
    <recommendedName>
        <fullName evidence="1">DUF4268 domain-containing protein</fullName>
    </recommendedName>
</protein>
<dbReference type="GO" id="GO:0003676">
    <property type="term" value="F:nucleic acid binding"/>
    <property type="evidence" value="ECO:0007669"/>
    <property type="project" value="InterPro"/>
</dbReference>
<evidence type="ECO:0000313" key="2">
    <source>
        <dbReference type="EMBL" id="OGN07453.1"/>
    </source>
</evidence>
<feature type="domain" description="DUF4268" evidence="1">
    <location>
        <begin position="170"/>
        <end position="307"/>
    </location>
</feature>
<sequence length="312" mass="36227">MNTIGKLKKVPLREIWKDEAKDFTTWLSENIDALNEAMETSFTVVEREKRVGDFYLDVVAEDTEGNIVIIENQLERTDHNHLGQIITYFTNLNAKTAIWITSNPRDEHIKAINWLNESTPDDVAFYIVKVEAIRIGDSAAAPLFSVVAEPTEIVKEIGKEKKEYAERHHLRKEFWTQLLDRARLKTSLHSNITPPIYSWIGTGAGKAGVGYNYAVTNEYGAAEIYLDRGKEYPMLNKERFDELYKHKAEIEKTFGEPLSWERLDKRRASRIAYRINSMGLRDKEKWPELQDKMIDAMIRLEKATKQYIKNLK</sequence>
<dbReference type="Pfam" id="PF14088">
    <property type="entry name" value="DUF4268"/>
    <property type="match status" value="1"/>
</dbReference>